<dbReference type="AlphaFoldDB" id="A0AAE1EEJ5"/>
<name>A0AAE1EEJ5_9GAST</name>
<gene>
    <name evidence="1" type="ORF">RRG08_059747</name>
</gene>
<reference evidence="1" key="1">
    <citation type="journal article" date="2023" name="G3 (Bethesda)">
        <title>A reference genome for the long-term kleptoplast-retaining sea slug Elysia crispata morphotype clarki.</title>
        <authorList>
            <person name="Eastman K.E."/>
            <person name="Pendleton A.L."/>
            <person name="Shaikh M.A."/>
            <person name="Suttiyut T."/>
            <person name="Ogas R."/>
            <person name="Tomko P."/>
            <person name="Gavelis G."/>
            <person name="Widhalm J.R."/>
            <person name="Wisecaver J.H."/>
        </authorList>
    </citation>
    <scope>NUCLEOTIDE SEQUENCE</scope>
    <source>
        <strain evidence="1">ECLA1</strain>
    </source>
</reference>
<sequence length="80" mass="9127">MTGFCSDGYDEKKIASTNREGNKAHLDLCPVSRIPQVPLMYSPRSYPEDNYLPTSIHGLVLISYLDVTSWERKTHVWLAN</sequence>
<organism evidence="1 2">
    <name type="scientific">Elysia crispata</name>
    <name type="common">lettuce slug</name>
    <dbReference type="NCBI Taxonomy" id="231223"/>
    <lineage>
        <taxon>Eukaryota</taxon>
        <taxon>Metazoa</taxon>
        <taxon>Spiralia</taxon>
        <taxon>Lophotrochozoa</taxon>
        <taxon>Mollusca</taxon>
        <taxon>Gastropoda</taxon>
        <taxon>Heterobranchia</taxon>
        <taxon>Euthyneura</taxon>
        <taxon>Panpulmonata</taxon>
        <taxon>Sacoglossa</taxon>
        <taxon>Placobranchoidea</taxon>
        <taxon>Plakobranchidae</taxon>
        <taxon>Elysia</taxon>
    </lineage>
</organism>
<accession>A0AAE1EEJ5</accession>
<evidence type="ECO:0000313" key="1">
    <source>
        <dbReference type="EMBL" id="KAK3803880.1"/>
    </source>
</evidence>
<protein>
    <submittedName>
        <fullName evidence="1">Uncharacterized protein</fullName>
    </submittedName>
</protein>
<evidence type="ECO:0000313" key="2">
    <source>
        <dbReference type="Proteomes" id="UP001283361"/>
    </source>
</evidence>
<keyword evidence="2" id="KW-1185">Reference proteome</keyword>
<comment type="caution">
    <text evidence="1">The sequence shown here is derived from an EMBL/GenBank/DDBJ whole genome shotgun (WGS) entry which is preliminary data.</text>
</comment>
<dbReference type="EMBL" id="JAWDGP010000077">
    <property type="protein sequence ID" value="KAK3803880.1"/>
    <property type="molecule type" value="Genomic_DNA"/>
</dbReference>
<proteinExistence type="predicted"/>
<dbReference type="Proteomes" id="UP001283361">
    <property type="component" value="Unassembled WGS sequence"/>
</dbReference>